<evidence type="ECO:0000313" key="2">
    <source>
        <dbReference type="Proteomes" id="UP000252530"/>
    </source>
</evidence>
<name>A0A366K7W1_9BIFI</name>
<dbReference type="Proteomes" id="UP000252530">
    <property type="component" value="Unassembled WGS sequence"/>
</dbReference>
<dbReference type="InterPro" id="IPR026349">
    <property type="entry name" value="CHP04255"/>
</dbReference>
<dbReference type="NCBIfam" id="TIGR04255">
    <property type="entry name" value="sporadTIGR04255"/>
    <property type="match status" value="1"/>
</dbReference>
<sequence length="119" mass="13735">MVRQAKQHEPLYKVTYESHASNIDLRLAKNNLEIICDDSYQTWDEFRLEILSAKRPLSVILEPDHPINRVRLRYVDAFKDDMLGKKSPIAFLEEDLGISTNLPQQATNDFGQTSEKPGF</sequence>
<dbReference type="EMBL" id="PDCG01000014">
    <property type="protein sequence ID" value="RBP97203.1"/>
    <property type="molecule type" value="Genomic_DNA"/>
</dbReference>
<accession>A0A366K7W1</accession>
<gene>
    <name evidence="1" type="ORF">CRD60_08005</name>
</gene>
<dbReference type="RefSeq" id="WP_113860754.1">
    <property type="nucleotide sequence ID" value="NZ_PDCG01000014.1"/>
</dbReference>
<dbReference type="AlphaFoldDB" id="A0A366K7W1"/>
<protein>
    <submittedName>
        <fullName evidence="1">Uncharacterized protein</fullName>
    </submittedName>
</protein>
<keyword evidence="2" id="KW-1185">Reference proteome</keyword>
<reference evidence="1 2" key="1">
    <citation type="submission" date="2017-10" db="EMBL/GenBank/DDBJ databases">
        <title>Bifidobacterium xylocopum sp. nov. and Bifidobacterium aemilianum sp. nov., from the carpenter bee (Xylocopa violacea) digestive tract.</title>
        <authorList>
            <person name="Alberoni D."/>
            <person name="Baffoni L."/>
            <person name="Di Gioia D."/>
            <person name="Gaggia F."/>
            <person name="Biavati B."/>
        </authorList>
    </citation>
    <scope>NUCLEOTIDE SEQUENCE [LARGE SCALE GENOMIC DNA]</scope>
    <source>
        <strain evidence="1 2">XV10</strain>
    </source>
</reference>
<evidence type="ECO:0000313" key="1">
    <source>
        <dbReference type="EMBL" id="RBP97203.1"/>
    </source>
</evidence>
<proteinExistence type="predicted"/>
<dbReference type="OrthoDB" id="148859at2"/>
<comment type="caution">
    <text evidence="1">The sequence shown here is derived from an EMBL/GenBank/DDBJ whole genome shotgun (WGS) entry which is preliminary data.</text>
</comment>
<organism evidence="1 2">
    <name type="scientific">Bifidobacterium aemilianum</name>
    <dbReference type="NCBI Taxonomy" id="2493120"/>
    <lineage>
        <taxon>Bacteria</taxon>
        <taxon>Bacillati</taxon>
        <taxon>Actinomycetota</taxon>
        <taxon>Actinomycetes</taxon>
        <taxon>Bifidobacteriales</taxon>
        <taxon>Bifidobacteriaceae</taxon>
        <taxon>Bifidobacterium</taxon>
    </lineage>
</organism>